<gene>
    <name evidence="1" type="ORF">SOCG_00929</name>
</gene>
<dbReference type="OMA" id="FITDKFQ"/>
<evidence type="ECO:0000313" key="1">
    <source>
        <dbReference type="EMBL" id="EPX73173.1"/>
    </source>
</evidence>
<dbReference type="OrthoDB" id="5358071at2759"/>
<dbReference type="RefSeq" id="XP_013018803.1">
    <property type="nucleotide sequence ID" value="XM_013163349.1"/>
</dbReference>
<name>S9Q0D8_SCHOY</name>
<dbReference type="EMBL" id="KE503207">
    <property type="protein sequence ID" value="EPX73173.1"/>
    <property type="molecule type" value="Genomic_DNA"/>
</dbReference>
<accession>S9Q0D8</accession>
<dbReference type="GO" id="GO:0051072">
    <property type="term" value="P:4,6-pyruvylated galactose residue biosynthetic process"/>
    <property type="evidence" value="ECO:0007669"/>
    <property type="project" value="EnsemblFungi"/>
</dbReference>
<sequence>MIKRPRFFSSPRTFGNWTFRVFLLSFLVVLYFFLSFTFPSSSLSFTFPIGSNTMSSGSLRQLENIRKVFYYTMDRQLAGIREVALVHLPCAADSENFLSILGQRQYLKERNVSIRFESCSSTNRQPPSNVTFPKLHPMYSAVLQAATIKGEPFKLQDVVTSSNPSLSSIRHYKLRSFPINFPFFVDEEMQRSLDTLRGHPDVYLTSSRVTEDSRYARSGVGTFTFAPDSSITYFNQLSHFYQPKSLKNNVNLILSRDHEVPIAGLKAIKYPWAINFWGTELDNQITNVNTTLVKQATQLLDYAHSLITKTPYFITDKFQLHLLASYANLKHVYIINDYESEYGKYELDWLQGLHSKGNLAVAKDLYSAMLIVNSWLGNN</sequence>
<protein>
    <submittedName>
        <fullName evidence="1">PvGal biosynthesis protein Pvg5</fullName>
    </submittedName>
</protein>
<dbReference type="Proteomes" id="UP000016088">
    <property type="component" value="Unassembled WGS sequence"/>
</dbReference>
<dbReference type="AlphaFoldDB" id="S9Q0D8"/>
<proteinExistence type="predicted"/>
<reference evidence="1 2" key="1">
    <citation type="journal article" date="2011" name="Science">
        <title>Comparative functional genomics of the fission yeasts.</title>
        <authorList>
            <person name="Rhind N."/>
            <person name="Chen Z."/>
            <person name="Yassour M."/>
            <person name="Thompson D.A."/>
            <person name="Haas B.J."/>
            <person name="Habib N."/>
            <person name="Wapinski I."/>
            <person name="Roy S."/>
            <person name="Lin M.F."/>
            <person name="Heiman D.I."/>
            <person name="Young S.K."/>
            <person name="Furuya K."/>
            <person name="Guo Y."/>
            <person name="Pidoux A."/>
            <person name="Chen H.M."/>
            <person name="Robbertse B."/>
            <person name="Goldberg J.M."/>
            <person name="Aoki K."/>
            <person name="Bayne E.H."/>
            <person name="Berlin A.M."/>
            <person name="Desjardins C.A."/>
            <person name="Dobbs E."/>
            <person name="Dukaj L."/>
            <person name="Fan L."/>
            <person name="FitzGerald M.G."/>
            <person name="French C."/>
            <person name="Gujja S."/>
            <person name="Hansen K."/>
            <person name="Keifenheim D."/>
            <person name="Levin J.Z."/>
            <person name="Mosher R.A."/>
            <person name="Mueller C.A."/>
            <person name="Pfiffner J."/>
            <person name="Priest M."/>
            <person name="Russ C."/>
            <person name="Smialowska A."/>
            <person name="Swoboda P."/>
            <person name="Sykes S.M."/>
            <person name="Vaughn M."/>
            <person name="Vengrova S."/>
            <person name="Yoder R."/>
            <person name="Zeng Q."/>
            <person name="Allshire R."/>
            <person name="Baulcombe D."/>
            <person name="Birren B.W."/>
            <person name="Brown W."/>
            <person name="Ekwall K."/>
            <person name="Kellis M."/>
            <person name="Leatherwood J."/>
            <person name="Levin H."/>
            <person name="Margalit H."/>
            <person name="Martienssen R."/>
            <person name="Nieduszynski C.A."/>
            <person name="Spatafora J.W."/>
            <person name="Friedman N."/>
            <person name="Dalgaard J.Z."/>
            <person name="Baumann P."/>
            <person name="Niki H."/>
            <person name="Regev A."/>
            <person name="Nusbaum C."/>
        </authorList>
    </citation>
    <scope>NUCLEOTIDE SEQUENCE [LARGE SCALE GENOMIC DNA]</scope>
    <source>
        <strain evidence="2">yFS286</strain>
    </source>
</reference>
<dbReference type="VEuPathDB" id="FungiDB:SOCG_00929"/>
<evidence type="ECO:0000313" key="2">
    <source>
        <dbReference type="Proteomes" id="UP000016088"/>
    </source>
</evidence>
<organism evidence="1 2">
    <name type="scientific">Schizosaccharomyces octosporus (strain yFS286)</name>
    <name type="common">Fission yeast</name>
    <name type="synonym">Octosporomyces octosporus</name>
    <dbReference type="NCBI Taxonomy" id="483514"/>
    <lineage>
        <taxon>Eukaryota</taxon>
        <taxon>Fungi</taxon>
        <taxon>Dikarya</taxon>
        <taxon>Ascomycota</taxon>
        <taxon>Taphrinomycotina</taxon>
        <taxon>Schizosaccharomycetes</taxon>
        <taxon>Schizosaccharomycetales</taxon>
        <taxon>Schizosaccharomycetaceae</taxon>
        <taxon>Schizosaccharomyces</taxon>
    </lineage>
</organism>
<dbReference type="GeneID" id="25029913"/>
<dbReference type="HOGENOM" id="CLU_727920_0_0_1"/>
<keyword evidence="2" id="KW-1185">Reference proteome</keyword>